<dbReference type="EMBL" id="MLQR01000050">
    <property type="protein sequence ID" value="OIJ10526.1"/>
    <property type="molecule type" value="Genomic_DNA"/>
</dbReference>
<proteinExistence type="predicted"/>
<evidence type="ECO:0000313" key="1">
    <source>
        <dbReference type="EMBL" id="OIJ10526.1"/>
    </source>
</evidence>
<accession>A0A1S2LDT9</accession>
<protein>
    <recommendedName>
        <fullName evidence="3">Rhodanese domain-containing protein</fullName>
    </recommendedName>
</protein>
<name>A0A1S2LDT9_9BACI</name>
<keyword evidence="2" id="KW-1185">Reference proteome</keyword>
<sequence>MRDYQVALQKPVQGAVVNLPYAYLKRHHQQISSNQVVVVASDYVSKNLTIRFLKGQGFKVIGYQLIK</sequence>
<evidence type="ECO:0000313" key="2">
    <source>
        <dbReference type="Proteomes" id="UP000179524"/>
    </source>
</evidence>
<dbReference type="Proteomes" id="UP000179524">
    <property type="component" value="Unassembled WGS sequence"/>
</dbReference>
<dbReference type="RefSeq" id="WP_071311099.1">
    <property type="nucleotide sequence ID" value="NZ_MLQR01000050.1"/>
</dbReference>
<reference evidence="1 2" key="1">
    <citation type="submission" date="2016-10" db="EMBL/GenBank/DDBJ databases">
        <title>Draft genome sequences of four alkaliphilic bacteria belonging to the Anaerobacillus genus.</title>
        <authorList>
            <person name="Bassil N.M."/>
            <person name="Lloyd J.R."/>
        </authorList>
    </citation>
    <scope>NUCLEOTIDE SEQUENCE [LARGE SCALE GENOMIC DNA]</scope>
    <source>
        <strain evidence="1 2">DSM 18345</strain>
    </source>
</reference>
<comment type="caution">
    <text evidence="1">The sequence shown here is derived from an EMBL/GenBank/DDBJ whole genome shotgun (WGS) entry which is preliminary data.</text>
</comment>
<organism evidence="1 2">
    <name type="scientific">Anaerobacillus alkalilacustris</name>
    <dbReference type="NCBI Taxonomy" id="393763"/>
    <lineage>
        <taxon>Bacteria</taxon>
        <taxon>Bacillati</taxon>
        <taxon>Bacillota</taxon>
        <taxon>Bacilli</taxon>
        <taxon>Bacillales</taxon>
        <taxon>Bacillaceae</taxon>
        <taxon>Anaerobacillus</taxon>
    </lineage>
</organism>
<gene>
    <name evidence="1" type="ORF">BKP37_18505</name>
</gene>
<evidence type="ECO:0008006" key="3">
    <source>
        <dbReference type="Google" id="ProtNLM"/>
    </source>
</evidence>
<dbReference type="OrthoDB" id="2967651at2"/>
<dbReference type="AlphaFoldDB" id="A0A1S2LDT9"/>